<comment type="caution">
    <text evidence="3">The sequence shown here is derived from an EMBL/GenBank/DDBJ whole genome shotgun (WGS) entry which is preliminary data.</text>
</comment>
<dbReference type="Proteomes" id="UP000318297">
    <property type="component" value="Unassembled WGS sequence"/>
</dbReference>
<keyword evidence="4" id="KW-1185">Reference proteome</keyword>
<keyword evidence="2" id="KW-0472">Membrane</keyword>
<gene>
    <name evidence="3" type="ORF">BKA23_1996</name>
</gene>
<accession>A0A561EC54</accession>
<proteinExistence type="predicted"/>
<evidence type="ECO:0000256" key="1">
    <source>
        <dbReference type="SAM" id="MobiDB-lite"/>
    </source>
</evidence>
<feature type="compositionally biased region" description="Basic and acidic residues" evidence="1">
    <location>
        <begin position="240"/>
        <end position="256"/>
    </location>
</feature>
<name>A0A561EC54_9MICO</name>
<sequence length="256" mass="27603">MSSAQEPAKKSRFSRKPKDPNKPGRISQFTTLYKASVKQNPKIPVWMAVGFVGTFVVLLFVLDLIFNNVVYSGILAFMAAVLVTMIIFGRMAERAAYGALEGQAGSTSAALQALRKGWFYEQEPVAADAGRARKVQELSNAAMVFRAVGKPGVVLIGEGPSGGARKLLEAERKRVARVAGPEVPIHVLRVGGGGEDSVKVGDLTKTMNKFDKKLTDSEVAAVTKRLRALGATKPPVPKGIDPRNAPRMDRKAMRGR</sequence>
<evidence type="ECO:0000313" key="4">
    <source>
        <dbReference type="Proteomes" id="UP000318297"/>
    </source>
</evidence>
<feature type="transmembrane region" description="Helical" evidence="2">
    <location>
        <begin position="68"/>
        <end position="88"/>
    </location>
</feature>
<dbReference type="AlphaFoldDB" id="A0A561EC54"/>
<keyword evidence="2" id="KW-1133">Transmembrane helix</keyword>
<keyword evidence="2" id="KW-0812">Transmembrane</keyword>
<evidence type="ECO:0000256" key="2">
    <source>
        <dbReference type="SAM" id="Phobius"/>
    </source>
</evidence>
<dbReference type="EMBL" id="VIVQ01000001">
    <property type="protein sequence ID" value="TWE13167.1"/>
    <property type="molecule type" value="Genomic_DNA"/>
</dbReference>
<dbReference type="OrthoDB" id="8479889at2"/>
<dbReference type="Pfam" id="PF13829">
    <property type="entry name" value="DUF4191"/>
    <property type="match status" value="1"/>
</dbReference>
<feature type="transmembrane region" description="Helical" evidence="2">
    <location>
        <begin position="43"/>
        <end position="62"/>
    </location>
</feature>
<reference evidence="3 4" key="1">
    <citation type="submission" date="2019-06" db="EMBL/GenBank/DDBJ databases">
        <title>Sequencing the genomes of 1000 actinobacteria strains.</title>
        <authorList>
            <person name="Klenk H.-P."/>
        </authorList>
    </citation>
    <scope>NUCLEOTIDE SEQUENCE [LARGE SCALE GENOMIC DNA]</scope>
    <source>
        <strain evidence="3 4">DSM 19560</strain>
    </source>
</reference>
<feature type="region of interest" description="Disordered" evidence="1">
    <location>
        <begin position="1"/>
        <end position="26"/>
    </location>
</feature>
<feature type="region of interest" description="Disordered" evidence="1">
    <location>
        <begin position="230"/>
        <end position="256"/>
    </location>
</feature>
<dbReference type="RefSeq" id="WP_145227572.1">
    <property type="nucleotide sequence ID" value="NZ_VIVQ01000001.1"/>
</dbReference>
<evidence type="ECO:0000313" key="3">
    <source>
        <dbReference type="EMBL" id="TWE13167.1"/>
    </source>
</evidence>
<protein>
    <submittedName>
        <fullName evidence="3">Uncharacterized protein DUF4191</fullName>
    </submittedName>
</protein>
<organism evidence="3 4">
    <name type="scientific">Rudaeicoccus suwonensis</name>
    <dbReference type="NCBI Taxonomy" id="657409"/>
    <lineage>
        <taxon>Bacteria</taxon>
        <taxon>Bacillati</taxon>
        <taxon>Actinomycetota</taxon>
        <taxon>Actinomycetes</taxon>
        <taxon>Micrococcales</taxon>
        <taxon>Dermacoccaceae</taxon>
        <taxon>Rudaeicoccus</taxon>
    </lineage>
</organism>
<dbReference type="InterPro" id="IPR025445">
    <property type="entry name" value="DUF4191"/>
</dbReference>